<evidence type="ECO:0000313" key="3">
    <source>
        <dbReference type="Proteomes" id="UP000305778"/>
    </source>
</evidence>
<dbReference type="InterPro" id="IPR002509">
    <property type="entry name" value="NODB_dom"/>
</dbReference>
<dbReference type="InterPro" id="IPR037950">
    <property type="entry name" value="PgdA-like"/>
</dbReference>
<dbReference type="GO" id="GO:0016810">
    <property type="term" value="F:hydrolase activity, acting on carbon-nitrogen (but not peptide) bonds"/>
    <property type="evidence" value="ECO:0007669"/>
    <property type="project" value="InterPro"/>
</dbReference>
<reference evidence="2 3" key="1">
    <citation type="submission" date="2019-04" db="EMBL/GenBank/DDBJ databases">
        <title>Streptomyces oryziradicis sp. nov., a novel actinomycete isolated from rhizosphere soil of rice (Oryza sativa L.).</title>
        <authorList>
            <person name="Li C."/>
        </authorList>
    </citation>
    <scope>NUCLEOTIDE SEQUENCE [LARGE SCALE GENOMIC DNA]</scope>
    <source>
        <strain evidence="2 3">NEAU-C40</strain>
    </source>
</reference>
<dbReference type="InterPro" id="IPR011330">
    <property type="entry name" value="Glyco_hydro/deAcase_b/a-brl"/>
</dbReference>
<sequence length="295" mass="33510">MSHTITHDTRPRWPDGARCAVWVSFDVDGPTAVTDDKQHGVLDDISLFNDAANGIYRGLPAILQALTDFEVPSTFFIPSKNVEQWPTAFEAVRDAGHELGQHGYLHELFSSESVDRQQEILARSFEIFDHYLGVRTKAFRSPGGDPTPETPKLLLEAGFEYTSIMRGDDRPATWLIDGATTDLVEICAHWELDDYHQFIYADSPQLPPSLDRISSIRGTHDNWRREFDGYYRYGLTYTLMLHPEISGRPANLRALRELLAYMRSKPDVWFATGSQIANWWRTSGQSAENMIEVTA</sequence>
<dbReference type="RefSeq" id="WP_136726662.1">
    <property type="nucleotide sequence ID" value="NZ_SUMC01000030.1"/>
</dbReference>
<evidence type="ECO:0000259" key="1">
    <source>
        <dbReference type="PROSITE" id="PS51677"/>
    </source>
</evidence>
<keyword evidence="3" id="KW-1185">Reference proteome</keyword>
<dbReference type="Pfam" id="PF01522">
    <property type="entry name" value="Polysacc_deac_1"/>
    <property type="match status" value="1"/>
</dbReference>
<dbReference type="PANTHER" id="PTHR47561">
    <property type="entry name" value="POLYSACCHARIDE DEACETYLASE FAMILY PROTEIN (AFU_ORTHOLOGUE AFUA_6G05030)"/>
    <property type="match status" value="1"/>
</dbReference>
<feature type="domain" description="NodB homology" evidence="1">
    <location>
        <begin position="43"/>
        <end position="271"/>
    </location>
</feature>
<name>A0A4U0SFX7_9ACTN</name>
<dbReference type="Proteomes" id="UP000305778">
    <property type="component" value="Unassembled WGS sequence"/>
</dbReference>
<organism evidence="2 3">
    <name type="scientific">Actinacidiphila oryziradicis</name>
    <dbReference type="NCBI Taxonomy" id="2571141"/>
    <lineage>
        <taxon>Bacteria</taxon>
        <taxon>Bacillati</taxon>
        <taxon>Actinomycetota</taxon>
        <taxon>Actinomycetes</taxon>
        <taxon>Kitasatosporales</taxon>
        <taxon>Streptomycetaceae</taxon>
        <taxon>Actinacidiphila</taxon>
    </lineage>
</organism>
<protein>
    <submittedName>
        <fullName evidence="2">Polysaccharide deacetylase</fullName>
    </submittedName>
</protein>
<comment type="caution">
    <text evidence="2">The sequence shown here is derived from an EMBL/GenBank/DDBJ whole genome shotgun (WGS) entry which is preliminary data.</text>
</comment>
<gene>
    <name evidence="2" type="ORF">FCI23_27650</name>
</gene>
<dbReference type="SUPFAM" id="SSF88713">
    <property type="entry name" value="Glycoside hydrolase/deacetylase"/>
    <property type="match status" value="1"/>
</dbReference>
<dbReference type="CDD" id="cd10938">
    <property type="entry name" value="CE4_HpPgdA_like"/>
    <property type="match status" value="1"/>
</dbReference>
<evidence type="ECO:0000313" key="2">
    <source>
        <dbReference type="EMBL" id="TKA08490.1"/>
    </source>
</evidence>
<accession>A0A4U0SFX7</accession>
<dbReference type="OrthoDB" id="9784220at2"/>
<dbReference type="AlphaFoldDB" id="A0A4U0SFX7"/>
<dbReference type="EMBL" id="SUMC01000030">
    <property type="protein sequence ID" value="TKA08490.1"/>
    <property type="molecule type" value="Genomic_DNA"/>
</dbReference>
<dbReference type="GO" id="GO:0005975">
    <property type="term" value="P:carbohydrate metabolic process"/>
    <property type="evidence" value="ECO:0007669"/>
    <property type="project" value="InterPro"/>
</dbReference>
<proteinExistence type="predicted"/>
<dbReference type="Gene3D" id="3.20.20.370">
    <property type="entry name" value="Glycoside hydrolase/deacetylase"/>
    <property type="match status" value="1"/>
</dbReference>
<dbReference type="PROSITE" id="PS51677">
    <property type="entry name" value="NODB"/>
    <property type="match status" value="1"/>
</dbReference>
<dbReference type="PANTHER" id="PTHR47561:SF1">
    <property type="entry name" value="POLYSACCHARIDE DEACETYLASE FAMILY PROTEIN (AFU_ORTHOLOGUE AFUA_6G05030)"/>
    <property type="match status" value="1"/>
</dbReference>